<evidence type="ECO:0000313" key="2">
    <source>
        <dbReference type="Proteomes" id="UP000582837"/>
    </source>
</evidence>
<sequence length="108" mass="11894">MSDLIGHCPNCQTSIRSDHPYAWCSKCGAPLPAELKAGLNLPATAKPVERKITGPQVGFRVFSSGMLSWEELFADAARFASSVGRDQLINISHSEDDNEGVVTVWYWR</sequence>
<organism evidence="1 2">
    <name type="scientific">Longimicrobium terrae</name>
    <dbReference type="NCBI Taxonomy" id="1639882"/>
    <lineage>
        <taxon>Bacteria</taxon>
        <taxon>Pseudomonadati</taxon>
        <taxon>Gemmatimonadota</taxon>
        <taxon>Longimicrobiia</taxon>
        <taxon>Longimicrobiales</taxon>
        <taxon>Longimicrobiaceae</taxon>
        <taxon>Longimicrobium</taxon>
    </lineage>
</organism>
<gene>
    <name evidence="1" type="ORF">HNQ61_002402</name>
</gene>
<keyword evidence="2" id="KW-1185">Reference proteome</keyword>
<dbReference type="AlphaFoldDB" id="A0A841GYC9"/>
<name>A0A841GYC9_9BACT</name>
<protein>
    <submittedName>
        <fullName evidence="1">Uncharacterized protein</fullName>
    </submittedName>
</protein>
<reference evidence="1 2" key="1">
    <citation type="submission" date="2020-08" db="EMBL/GenBank/DDBJ databases">
        <title>Genomic Encyclopedia of Type Strains, Phase IV (KMG-IV): sequencing the most valuable type-strain genomes for metagenomic binning, comparative biology and taxonomic classification.</title>
        <authorList>
            <person name="Goeker M."/>
        </authorList>
    </citation>
    <scope>NUCLEOTIDE SEQUENCE [LARGE SCALE GENOMIC DNA]</scope>
    <source>
        <strain evidence="1 2">DSM 29007</strain>
    </source>
</reference>
<dbReference type="EMBL" id="JACHIA010000005">
    <property type="protein sequence ID" value="MBB6070781.1"/>
    <property type="molecule type" value="Genomic_DNA"/>
</dbReference>
<dbReference type="RefSeq" id="WP_170034701.1">
    <property type="nucleotide sequence ID" value="NZ_JABDTL010000001.1"/>
</dbReference>
<comment type="caution">
    <text evidence="1">The sequence shown here is derived from an EMBL/GenBank/DDBJ whole genome shotgun (WGS) entry which is preliminary data.</text>
</comment>
<dbReference type="Proteomes" id="UP000582837">
    <property type="component" value="Unassembled WGS sequence"/>
</dbReference>
<accession>A0A841GYC9</accession>
<evidence type="ECO:0000313" key="1">
    <source>
        <dbReference type="EMBL" id="MBB6070781.1"/>
    </source>
</evidence>
<proteinExistence type="predicted"/>